<dbReference type="VEuPathDB" id="FungiDB:BD410DRAFT_781872"/>
<dbReference type="EMBL" id="ML170158">
    <property type="protein sequence ID" value="TDL27939.1"/>
    <property type="molecule type" value="Genomic_DNA"/>
</dbReference>
<dbReference type="OrthoDB" id="5382797at2759"/>
<feature type="non-terminal residue" evidence="1">
    <location>
        <position position="68"/>
    </location>
</feature>
<accession>A0A4Y7QM67</accession>
<protein>
    <submittedName>
        <fullName evidence="1">Uncharacterized protein</fullName>
    </submittedName>
</protein>
<dbReference type="Proteomes" id="UP000294933">
    <property type="component" value="Unassembled WGS sequence"/>
</dbReference>
<keyword evidence="2" id="KW-1185">Reference proteome</keyword>
<reference evidence="1 2" key="1">
    <citation type="submission" date="2018-06" db="EMBL/GenBank/DDBJ databases">
        <title>A transcriptomic atlas of mushroom development highlights an independent origin of complex multicellularity.</title>
        <authorList>
            <consortium name="DOE Joint Genome Institute"/>
            <person name="Krizsan K."/>
            <person name="Almasi E."/>
            <person name="Merenyi Z."/>
            <person name="Sahu N."/>
            <person name="Viragh M."/>
            <person name="Koszo T."/>
            <person name="Mondo S."/>
            <person name="Kiss B."/>
            <person name="Balint B."/>
            <person name="Kues U."/>
            <person name="Barry K."/>
            <person name="Hegedus J.C."/>
            <person name="Henrissat B."/>
            <person name="Johnson J."/>
            <person name="Lipzen A."/>
            <person name="Ohm R."/>
            <person name="Nagy I."/>
            <person name="Pangilinan J."/>
            <person name="Yan J."/>
            <person name="Xiong Y."/>
            <person name="Grigoriev I.V."/>
            <person name="Hibbett D.S."/>
            <person name="Nagy L.G."/>
        </authorList>
    </citation>
    <scope>NUCLEOTIDE SEQUENCE [LARGE SCALE GENOMIC DNA]</scope>
    <source>
        <strain evidence="1 2">SZMC22713</strain>
    </source>
</reference>
<evidence type="ECO:0000313" key="2">
    <source>
        <dbReference type="Proteomes" id="UP000294933"/>
    </source>
</evidence>
<name>A0A4Y7QM67_9AGAM</name>
<proteinExistence type="predicted"/>
<feature type="non-terminal residue" evidence="1">
    <location>
        <position position="1"/>
    </location>
</feature>
<organism evidence="1 2">
    <name type="scientific">Rickenella mellea</name>
    <dbReference type="NCBI Taxonomy" id="50990"/>
    <lineage>
        <taxon>Eukaryota</taxon>
        <taxon>Fungi</taxon>
        <taxon>Dikarya</taxon>
        <taxon>Basidiomycota</taxon>
        <taxon>Agaricomycotina</taxon>
        <taxon>Agaricomycetes</taxon>
        <taxon>Hymenochaetales</taxon>
        <taxon>Rickenellaceae</taxon>
        <taxon>Rickenella</taxon>
    </lineage>
</organism>
<dbReference type="AlphaFoldDB" id="A0A4Y7QM67"/>
<evidence type="ECO:0000313" key="1">
    <source>
        <dbReference type="EMBL" id="TDL27939.1"/>
    </source>
</evidence>
<gene>
    <name evidence="1" type="ORF">BD410DRAFT_781872</name>
</gene>
<sequence>EPSSVPGAISVIQFLLGASLWVSDSRSARSSVQVWGIGSCLMQLGSRSDMSCLRIWRCGRGGIGLWVR</sequence>